<dbReference type="InterPro" id="IPR011009">
    <property type="entry name" value="Kinase-like_dom_sf"/>
</dbReference>
<comment type="caution">
    <text evidence="1">The sequence shown here is derived from an EMBL/GenBank/DDBJ whole genome shotgun (WGS) entry which is preliminary data.</text>
</comment>
<dbReference type="RefSeq" id="XP_069230581.1">
    <property type="nucleotide sequence ID" value="XM_069372412.1"/>
</dbReference>
<dbReference type="SUPFAM" id="SSF56112">
    <property type="entry name" value="Protein kinase-like (PK-like)"/>
    <property type="match status" value="1"/>
</dbReference>
<evidence type="ECO:0008006" key="3">
    <source>
        <dbReference type="Google" id="ProtNLM"/>
    </source>
</evidence>
<sequence>MDALSFLPNPIVFSDGSSYELQNPITDFRQCHGTEPAESRILYRCRHTNPPTSPASQPFILKLKVQISDTTTSNPSVPQPGPSPTTSHELDALRLFADAQTPAGPNLVAFENFPQPAEGLLPGGYVNCTVMSVLPGKSLFELGYWSLEEEEREEVREAFGQALSAVRELGVEPGDKGLRNVMWDAESERCGLVDFELWEPFSPEMEVGRTEELQKWGLAHKPPAKNWWAEFGIHTC</sequence>
<organism evidence="1 2">
    <name type="scientific">Cladosporium halotolerans</name>
    <dbReference type="NCBI Taxonomy" id="1052096"/>
    <lineage>
        <taxon>Eukaryota</taxon>
        <taxon>Fungi</taxon>
        <taxon>Dikarya</taxon>
        <taxon>Ascomycota</taxon>
        <taxon>Pezizomycotina</taxon>
        <taxon>Dothideomycetes</taxon>
        <taxon>Dothideomycetidae</taxon>
        <taxon>Cladosporiales</taxon>
        <taxon>Cladosporiaceae</taxon>
        <taxon>Cladosporium</taxon>
    </lineage>
</organism>
<dbReference type="Proteomes" id="UP000803884">
    <property type="component" value="Unassembled WGS sequence"/>
</dbReference>
<accession>A0AB34KTF4</accession>
<dbReference type="GeneID" id="96005250"/>
<gene>
    <name evidence="1" type="ORF">WHR41_03806</name>
</gene>
<dbReference type="AlphaFoldDB" id="A0AB34KTF4"/>
<protein>
    <recommendedName>
        <fullName evidence="3">Aminoglycoside phosphotransferase domain-containing protein</fullName>
    </recommendedName>
</protein>
<name>A0AB34KTF4_9PEZI</name>
<keyword evidence="2" id="KW-1185">Reference proteome</keyword>
<dbReference type="EMBL" id="JAAQHG020000010">
    <property type="protein sequence ID" value="KAL1587476.1"/>
    <property type="molecule type" value="Genomic_DNA"/>
</dbReference>
<reference evidence="1 2" key="1">
    <citation type="journal article" date="2020" name="Microbiol. Resour. Announc.">
        <title>Draft Genome Sequence of a Cladosporium Species Isolated from the Mesophotic Ascidian Didemnum maculosum.</title>
        <authorList>
            <person name="Gioti A."/>
            <person name="Siaperas R."/>
            <person name="Nikolaivits E."/>
            <person name="Le Goff G."/>
            <person name="Ouazzani J."/>
            <person name="Kotoulas G."/>
            <person name="Topakas E."/>
        </authorList>
    </citation>
    <scope>NUCLEOTIDE SEQUENCE [LARGE SCALE GENOMIC DNA]</scope>
    <source>
        <strain evidence="1 2">TM138-S3</strain>
    </source>
</reference>
<evidence type="ECO:0000313" key="1">
    <source>
        <dbReference type="EMBL" id="KAL1587476.1"/>
    </source>
</evidence>
<proteinExistence type="predicted"/>
<evidence type="ECO:0000313" key="2">
    <source>
        <dbReference type="Proteomes" id="UP000803884"/>
    </source>
</evidence>